<dbReference type="eggNOG" id="COG3385">
    <property type="taxonomic scope" value="Bacteria"/>
</dbReference>
<dbReference type="STRING" id="1348657.M622_04885"/>
<name>T0AW23_9RHOO</name>
<dbReference type="PATRIC" id="fig|1348657.5.peg.2732"/>
<comment type="caution">
    <text evidence="2">The sequence shown here is derived from an EMBL/GenBank/DDBJ whole genome shotgun (WGS) entry which is preliminary data.</text>
</comment>
<accession>T0AW23</accession>
<gene>
    <name evidence="2" type="ORF">M622_04885</name>
</gene>
<organism evidence="2 3">
    <name type="scientific">Thauera terpenica 58Eu</name>
    <dbReference type="NCBI Taxonomy" id="1348657"/>
    <lineage>
        <taxon>Bacteria</taxon>
        <taxon>Pseudomonadati</taxon>
        <taxon>Pseudomonadota</taxon>
        <taxon>Betaproteobacteria</taxon>
        <taxon>Rhodocyclales</taxon>
        <taxon>Zoogloeaceae</taxon>
        <taxon>Thauera</taxon>
    </lineage>
</organism>
<evidence type="ECO:0000313" key="3">
    <source>
        <dbReference type="Proteomes" id="UP000015455"/>
    </source>
</evidence>
<dbReference type="AlphaFoldDB" id="T0AW23"/>
<dbReference type="EMBL" id="ATJV01000070">
    <property type="protein sequence ID" value="EPZ14793.1"/>
    <property type="molecule type" value="Genomic_DNA"/>
</dbReference>
<dbReference type="GO" id="GO:0006313">
    <property type="term" value="P:DNA transposition"/>
    <property type="evidence" value="ECO:0007669"/>
    <property type="project" value="InterPro"/>
</dbReference>
<dbReference type="RefSeq" id="WP_021250135.1">
    <property type="nucleotide sequence ID" value="NZ_ATJV01000070.1"/>
</dbReference>
<evidence type="ECO:0000259" key="1">
    <source>
        <dbReference type="Pfam" id="PF01609"/>
    </source>
</evidence>
<dbReference type="Pfam" id="PF01609">
    <property type="entry name" value="DDE_Tnp_1"/>
    <property type="match status" value="1"/>
</dbReference>
<dbReference type="Proteomes" id="UP000015455">
    <property type="component" value="Unassembled WGS sequence"/>
</dbReference>
<dbReference type="GO" id="GO:0004803">
    <property type="term" value="F:transposase activity"/>
    <property type="evidence" value="ECO:0007669"/>
    <property type="project" value="InterPro"/>
</dbReference>
<evidence type="ECO:0000313" key="2">
    <source>
        <dbReference type="EMBL" id="EPZ14793.1"/>
    </source>
</evidence>
<protein>
    <recommendedName>
        <fullName evidence="1">Transposase IS4-like domain-containing protein</fullName>
    </recommendedName>
</protein>
<keyword evidence="3" id="KW-1185">Reference proteome</keyword>
<reference evidence="2 3" key="1">
    <citation type="submission" date="2013-06" db="EMBL/GenBank/DDBJ databases">
        <title>Draft genome sequence of Thauera terpenica.</title>
        <authorList>
            <person name="Liu B."/>
            <person name="Frostegard A.H."/>
            <person name="Shapleigh J.P."/>
        </authorList>
    </citation>
    <scope>NUCLEOTIDE SEQUENCE [LARGE SCALE GENOMIC DNA]</scope>
    <source>
        <strain evidence="2 3">58Eu</strain>
    </source>
</reference>
<dbReference type="OrthoDB" id="8546611at2"/>
<dbReference type="InterPro" id="IPR002559">
    <property type="entry name" value="Transposase_11"/>
</dbReference>
<proteinExistence type="predicted"/>
<feature type="domain" description="Transposase IS4-like" evidence="1">
    <location>
        <begin position="152"/>
        <end position="407"/>
    </location>
</feature>
<sequence length="517" mass="57743">MGESKLKRVRSEEMLLSCAGVQTAGGRVQVRWEADSAATPMGQLAYFIEFLTLTGLWSGWQDRCPLSYLSPNAPSKADVLDTWLLSILSGHRRYSHVTTIRCDGVNPGLLGMNKVISEDGLRRALSAMPEDEGISWLDGHLRESTAPLLDVPWILDIDTTIKPLYGKQEGAVVSYNPKKPGRPSHSYHTYLMAGLRLVMGVEVKAGNEHSGSHTLPGLLKILDELPVRHKPKMVRGDCGFGSDGIMRELEARAQPYLFKLRLSKNVKRHIERLFRVSGWTDAGQGWEGINSTLALTGWEDKRRVVVLRRPLHGEMVLAQEDDSGQQLLGFIEADRKGGKRITGYEYAVLVTNLDHEIRSLGQLYRDRADAENAFDELKNQWGWGGFTTHDLHRCQLSARAVALIYNWWSLFVPLANPEARLEAITSRPWLMSSVGRRTEHAGQATITLTGQHAYFDKARQVLLRISGQLQAWATEAAEQLNSCSVWVRCCDHLKRTLATIGPPHPLWLPPNHANGVG</sequence>
<dbReference type="GO" id="GO:0003677">
    <property type="term" value="F:DNA binding"/>
    <property type="evidence" value="ECO:0007669"/>
    <property type="project" value="InterPro"/>
</dbReference>